<dbReference type="AlphaFoldDB" id="A0A250I9P9"/>
<organism evidence="2 3">
    <name type="scientific">Melittangium boletus DSM 14713</name>
    <dbReference type="NCBI Taxonomy" id="1294270"/>
    <lineage>
        <taxon>Bacteria</taxon>
        <taxon>Pseudomonadati</taxon>
        <taxon>Myxococcota</taxon>
        <taxon>Myxococcia</taxon>
        <taxon>Myxococcales</taxon>
        <taxon>Cystobacterineae</taxon>
        <taxon>Archangiaceae</taxon>
        <taxon>Melittangium</taxon>
    </lineage>
</organism>
<feature type="compositionally biased region" description="Polar residues" evidence="1">
    <location>
        <begin position="8"/>
        <end position="17"/>
    </location>
</feature>
<feature type="region of interest" description="Disordered" evidence="1">
    <location>
        <begin position="1"/>
        <end position="23"/>
    </location>
</feature>
<dbReference type="KEGG" id="mbd:MEBOL_002048"/>
<reference evidence="2 3" key="1">
    <citation type="submission" date="2017-06" db="EMBL/GenBank/DDBJ databases">
        <authorList>
            <person name="Kim H.J."/>
            <person name="Triplett B.A."/>
        </authorList>
    </citation>
    <scope>NUCLEOTIDE SEQUENCE [LARGE SCALE GENOMIC DNA]</scope>
    <source>
        <strain evidence="2 3">DSM 14713</strain>
    </source>
</reference>
<protein>
    <submittedName>
        <fullName evidence="2">Uncharacterized protein</fullName>
    </submittedName>
</protein>
<name>A0A250I9P9_9BACT</name>
<evidence type="ECO:0000313" key="2">
    <source>
        <dbReference type="EMBL" id="ATB28599.1"/>
    </source>
</evidence>
<accession>A0A250I9P9</accession>
<evidence type="ECO:0000313" key="3">
    <source>
        <dbReference type="Proteomes" id="UP000217289"/>
    </source>
</evidence>
<proteinExistence type="predicted"/>
<evidence type="ECO:0000256" key="1">
    <source>
        <dbReference type="SAM" id="MobiDB-lite"/>
    </source>
</evidence>
<dbReference type="EMBL" id="CP022163">
    <property type="protein sequence ID" value="ATB28599.1"/>
    <property type="molecule type" value="Genomic_DNA"/>
</dbReference>
<sequence>MPRLKPPSTKTNGSNGRKTPKIAAPTYWDFVKGTSSTGSFVAPGRS</sequence>
<gene>
    <name evidence="2" type="ORF">MEBOL_002048</name>
</gene>
<dbReference type="Proteomes" id="UP000217289">
    <property type="component" value="Chromosome"/>
</dbReference>
<keyword evidence="3" id="KW-1185">Reference proteome</keyword>